<evidence type="ECO:0000256" key="8">
    <source>
        <dbReference type="ARBA" id="ARBA00023123"/>
    </source>
</evidence>
<feature type="transmembrane region" description="Helical" evidence="15">
    <location>
        <begin position="1624"/>
        <end position="1647"/>
    </location>
</feature>
<dbReference type="PROSITE" id="PS51998">
    <property type="entry name" value="DEK_C"/>
    <property type="match status" value="1"/>
</dbReference>
<evidence type="ECO:0000256" key="5">
    <source>
        <dbReference type="ARBA" id="ARBA00022679"/>
    </source>
</evidence>
<comment type="subcellular location">
    <subcellularLocation>
        <location evidence="1">Cell membrane</location>
        <topology evidence="1">Multi-pass membrane protein</topology>
    </subcellularLocation>
</comment>
<evidence type="ECO:0000256" key="10">
    <source>
        <dbReference type="ARBA" id="ARBA00023175"/>
    </source>
</evidence>
<evidence type="ECO:0000313" key="19">
    <source>
        <dbReference type="Proteomes" id="UP000095009"/>
    </source>
</evidence>
<evidence type="ECO:0000256" key="13">
    <source>
        <dbReference type="PROSITE-ProRule" id="PRU00782"/>
    </source>
</evidence>
<keyword evidence="9 15" id="KW-0472">Membrane</keyword>
<evidence type="ECO:0000256" key="9">
    <source>
        <dbReference type="ARBA" id="ARBA00023136"/>
    </source>
</evidence>
<dbReference type="GO" id="GO:0003779">
    <property type="term" value="F:actin binding"/>
    <property type="evidence" value="ECO:0007669"/>
    <property type="project" value="UniProtKB-KW"/>
</dbReference>
<feature type="region of interest" description="Actin-binding" evidence="13">
    <location>
        <begin position="651"/>
        <end position="673"/>
    </location>
</feature>
<dbReference type="PANTHER" id="PTHR22914:SF45">
    <property type="entry name" value="CHITIN SYNTHASE"/>
    <property type="match status" value="1"/>
</dbReference>
<evidence type="ECO:0000256" key="3">
    <source>
        <dbReference type="ARBA" id="ARBA00022475"/>
    </source>
</evidence>
<keyword evidence="13" id="KW-0067">ATP-binding</keyword>
<evidence type="ECO:0000256" key="2">
    <source>
        <dbReference type="ARBA" id="ARBA00012543"/>
    </source>
</evidence>
<evidence type="ECO:0000256" key="14">
    <source>
        <dbReference type="SAM" id="MobiDB-lite"/>
    </source>
</evidence>
<keyword evidence="5" id="KW-0808">Transferase</keyword>
<feature type="domain" description="DEK-C" evidence="17">
    <location>
        <begin position="1793"/>
        <end position="1848"/>
    </location>
</feature>
<dbReference type="InterPro" id="IPR014876">
    <property type="entry name" value="DEK_C"/>
</dbReference>
<evidence type="ECO:0000256" key="15">
    <source>
        <dbReference type="SAM" id="Phobius"/>
    </source>
</evidence>
<dbReference type="Gene3D" id="1.20.120.720">
    <property type="entry name" value="Myosin VI head, motor domain, U50 subdomain"/>
    <property type="match status" value="1"/>
</dbReference>
<feature type="transmembrane region" description="Helical" evidence="15">
    <location>
        <begin position="912"/>
        <end position="932"/>
    </location>
</feature>
<organism evidence="18 19">
    <name type="scientific">Nadsonia fulvescens var. elongata DSM 6958</name>
    <dbReference type="NCBI Taxonomy" id="857566"/>
    <lineage>
        <taxon>Eukaryota</taxon>
        <taxon>Fungi</taxon>
        <taxon>Dikarya</taxon>
        <taxon>Ascomycota</taxon>
        <taxon>Saccharomycotina</taxon>
        <taxon>Dipodascomycetes</taxon>
        <taxon>Dipodascales</taxon>
        <taxon>Dipodascales incertae sedis</taxon>
        <taxon>Nadsonia</taxon>
    </lineage>
</organism>
<dbReference type="GO" id="GO:0005524">
    <property type="term" value="F:ATP binding"/>
    <property type="evidence" value="ECO:0007669"/>
    <property type="project" value="UniProtKB-UniRule"/>
</dbReference>
<dbReference type="Gene3D" id="1.20.58.530">
    <property type="match status" value="1"/>
</dbReference>
<evidence type="ECO:0000256" key="4">
    <source>
        <dbReference type="ARBA" id="ARBA00022676"/>
    </source>
</evidence>
<dbReference type="SUPFAM" id="SSF53448">
    <property type="entry name" value="Nucleotide-diphospho-sugar transferases"/>
    <property type="match status" value="1"/>
</dbReference>
<dbReference type="GO" id="GO:0004100">
    <property type="term" value="F:chitin synthase activity"/>
    <property type="evidence" value="ECO:0007669"/>
    <property type="project" value="UniProtKB-EC"/>
</dbReference>
<sequence>MPPYLSPDLSSIPTAGLSDNGITSHLASRFHQDSPFVTISSGTLIALNTFDPNVSDSNDHQYTANEPPSGGLNLAFRDLAARVCNRLAKSGENQSVLLLGESGSGKSEFRKSIVQHFMALSNNPLSSKIKHASRIFDAFTTTKTLNSLHASKAGNLLELQYNPESILIGASFLDYRLERSRVTKVPTSERNYHIFYYLLSGITQSERDFLQLDFPSRHSNSTYKYLGHSSQLNIGTDDTKQFQDLKSSFKSLGFSRTDIANICQVLAAVIHIGQLQFKDTLSSAETTNGGSSVQVENRDTLEMIASFLGVQSHVLETSLSYRSVYIKKDRVTLVLDKNGARENADELARCIYTLLFSWVISQINNKLSYDKRFINSGSYYNAIQEEEDELEAEMENSGSENQIENTISIVDFPGFNVFSSAPTLDKLLHNSANERFYNFFLSSYFDRLNERLESEEIETPSAEYFDNSETVRTLFRTNLGVLSIIDDYSKRNKSDTALMETFKRRFDKNPVIDCTSSRGSFTINHFAGEVEYDKDHLLAQNTESISGDIISIFTASSSSSFIKTIFKSSALIETSRGASLQNPVVQAQLSSMPLRNPSISRKSTRRKNSTISNKNNRIGNRKLTKQNQQSNAKQHFQQVKYHASGQFMMAIDNLMDLLEDTHPYFVLCLKINDRKSFGNFDPRCIRQQVRAFGISEIALRSKSMDVDIFLPHNRFIKLAAVDDKDVEGGDLLNNQEHEMEMNISQKIVSKRGITERDAKVGISGVFLSETLWLKLLDPDTSFTENANDLYNKVAVPSGESERQYADNDAFYYDPTNKTTSLKSGVAGDMFKFTDTNSVYTTKGAPSIIHAKEFGDGDDDDIDEIPLTGMRKAWLRITYFLTWWIPDFFIKVFGRMKRMDIRVAWREKLALNLLIWLFCLLVVFFLMGFPILVCPTQDVLSSQELSQYSNNLNPNKVYGSVRGVIFDLSKFAPGHYPSIIPTDDILDYGGKDMTDLFPIQISALCKGMNGNIDPSVIMGTATNYTDNNAKYHDFRYFTNDYRPLWYSQRMRFLKSNYKKGYIGITPKDMKKMVAKKQLTMASINGKVYDLSTYVSGYLSTRGTNGETVTGVETQFLSNDLVGLFQSYTGQDITSAFMKLDMDLNARADIVECLDNVFLVGKVDTRDSVRCVFARYFLLAIALFLVIIILFKFLAALQFSKSNRPEEIDRFIICQVPAYTEDEESLRRAIDSLARTKYDDKRKLLFIICDGMIVGAGNDRPTPRIVLDILGVPPEVEVEAFSFESLGDGSQQHNLGKVYSGIYEVQGHIVPFVVIVKIGKPTEINRPGNRGKRDSQMILMRFLNRVHYNLPMSPMELELYHQIQNVIGVNPAYYEYLLQVDADTVVAKDSISRMLSAMIHDTKIIALCGETAISNAKSSIVTMMQVYEYYISHNLAKAFESLFGSVTCLPGCFSVYRIFTEDSGKPLFVSQAIIQGYQENKVDTLHMKNLLHLGEDRYLTTLLLKHHPKSKTKFIRDAKAYTVAPDNWKVFLSQRRRWINSTVHNLMELVPLGQLCGFCCFGMRFIVIMDLVSTVIQPVTVFYLGYLFYLIAKDSNNVPLTSIIMLAAVYGLQALVFLLRRRWEMIGWMIIYILCIPIFSFALPLYSFWNMDDFSWGNTRVVLGEKGKKIVVSSEGKFDPKEIPLQTWHDYQTETWESQQTYDNSGDYGLEADEYYEHETMMESVKNDSYPKSNNTLSIVDPFQEVTSNFGEAYSQYEANSVDTTNRRLSSSSLLGSELREVDNGIEMAHLNRIPPTDEEITEAIKQILSTADLMLVTKKSIRAELTQFFGVNMDSRKAYINYVTEAVLIGDL</sequence>
<dbReference type="SUPFAM" id="SSF55856">
    <property type="entry name" value="Cytochrome b5-like heme/steroid binding domain"/>
    <property type="match status" value="1"/>
</dbReference>
<dbReference type="Proteomes" id="UP000095009">
    <property type="component" value="Unassembled WGS sequence"/>
</dbReference>
<dbReference type="SUPFAM" id="SSF52540">
    <property type="entry name" value="P-loop containing nucleoside triphosphate hydrolases"/>
    <property type="match status" value="1"/>
</dbReference>
<dbReference type="Gene3D" id="3.40.850.10">
    <property type="entry name" value="Kinesin motor domain"/>
    <property type="match status" value="1"/>
</dbReference>
<feature type="binding site" evidence="13">
    <location>
        <begin position="100"/>
        <end position="107"/>
    </location>
    <ligand>
        <name>ATP</name>
        <dbReference type="ChEBI" id="CHEBI:30616"/>
    </ligand>
</feature>
<feature type="domain" description="Myosin motor" evidence="16">
    <location>
        <begin position="1"/>
        <end position="696"/>
    </location>
</feature>
<evidence type="ECO:0000259" key="16">
    <source>
        <dbReference type="PROSITE" id="PS51456"/>
    </source>
</evidence>
<dbReference type="OrthoDB" id="370884at2759"/>
<dbReference type="PANTHER" id="PTHR22914">
    <property type="entry name" value="CHITIN SYNTHASE"/>
    <property type="match status" value="1"/>
</dbReference>
<keyword evidence="4" id="KW-0328">Glycosyltransferase</keyword>
<comment type="similarity">
    <text evidence="13">Belongs to the TRAFAC class myosin-kinesin ATPase superfamily. Myosin family.</text>
</comment>
<dbReference type="GO" id="GO:0016459">
    <property type="term" value="C:myosin complex"/>
    <property type="evidence" value="ECO:0007669"/>
    <property type="project" value="UniProtKB-KW"/>
</dbReference>
<dbReference type="GO" id="GO:0030428">
    <property type="term" value="C:cell septum"/>
    <property type="evidence" value="ECO:0007669"/>
    <property type="project" value="TreeGrafter"/>
</dbReference>
<gene>
    <name evidence="18" type="ORF">NADFUDRAFT_81629</name>
</gene>
<evidence type="ECO:0000256" key="11">
    <source>
        <dbReference type="ARBA" id="ARBA00023180"/>
    </source>
</evidence>
<dbReference type="InterPro" id="IPR036400">
    <property type="entry name" value="Cyt_B5-like_heme/steroid_sf"/>
</dbReference>
<feature type="transmembrane region" description="Helical" evidence="15">
    <location>
        <begin position="1569"/>
        <end position="1590"/>
    </location>
</feature>
<evidence type="ECO:0000256" key="1">
    <source>
        <dbReference type="ARBA" id="ARBA00004651"/>
    </source>
</evidence>
<evidence type="ECO:0000256" key="7">
    <source>
        <dbReference type="ARBA" id="ARBA00022989"/>
    </source>
</evidence>
<feature type="transmembrane region" description="Helical" evidence="15">
    <location>
        <begin position="1596"/>
        <end position="1617"/>
    </location>
</feature>
<dbReference type="EMBL" id="KV454407">
    <property type="protein sequence ID" value="ODQ66999.1"/>
    <property type="molecule type" value="Genomic_DNA"/>
</dbReference>
<dbReference type="InterPro" id="IPR027417">
    <property type="entry name" value="P-loop_NTPase"/>
</dbReference>
<dbReference type="GO" id="GO:0003774">
    <property type="term" value="F:cytoskeletal motor activity"/>
    <property type="evidence" value="ECO:0007669"/>
    <property type="project" value="UniProtKB-UniRule"/>
</dbReference>
<accession>A0A1E3PNJ0</accession>
<dbReference type="SUPFAM" id="SSF109715">
    <property type="entry name" value="DEK C-terminal domain"/>
    <property type="match status" value="1"/>
</dbReference>
<dbReference type="PRINTS" id="PR00193">
    <property type="entry name" value="MYOSINHEAVY"/>
</dbReference>
<dbReference type="Pfam" id="PF03142">
    <property type="entry name" value="Chitin_synth_2"/>
    <property type="match status" value="1"/>
</dbReference>
<proteinExistence type="inferred from homology"/>
<dbReference type="GO" id="GO:0006031">
    <property type="term" value="P:chitin biosynthetic process"/>
    <property type="evidence" value="ECO:0007669"/>
    <property type="project" value="TreeGrafter"/>
</dbReference>
<dbReference type="InterPro" id="IPR004835">
    <property type="entry name" value="Chitin_synth"/>
</dbReference>
<keyword evidence="6 15" id="KW-0812">Transmembrane</keyword>
<keyword evidence="13" id="KW-0009">Actin-binding</keyword>
<dbReference type="GO" id="GO:0031505">
    <property type="term" value="P:fungal-type cell wall organization"/>
    <property type="evidence" value="ECO:0007669"/>
    <property type="project" value="TreeGrafter"/>
</dbReference>
<dbReference type="GO" id="GO:0005886">
    <property type="term" value="C:plasma membrane"/>
    <property type="evidence" value="ECO:0007669"/>
    <property type="project" value="UniProtKB-SubCell"/>
</dbReference>
<evidence type="ECO:0000259" key="17">
    <source>
        <dbReference type="PROSITE" id="PS51998"/>
    </source>
</evidence>
<dbReference type="InterPro" id="IPR036961">
    <property type="entry name" value="Kinesin_motor_dom_sf"/>
</dbReference>
<name>A0A1E3PNJ0_9ASCO</name>
<evidence type="ECO:0000256" key="6">
    <source>
        <dbReference type="ARBA" id="ARBA00022692"/>
    </source>
</evidence>
<dbReference type="Pfam" id="PF00173">
    <property type="entry name" value="Cyt-b5"/>
    <property type="match status" value="1"/>
</dbReference>
<evidence type="ECO:0000256" key="12">
    <source>
        <dbReference type="ARBA" id="ARBA00049510"/>
    </source>
</evidence>
<keyword evidence="8 13" id="KW-0518">Myosin</keyword>
<evidence type="ECO:0000313" key="18">
    <source>
        <dbReference type="EMBL" id="ODQ66999.1"/>
    </source>
</evidence>
<dbReference type="Pfam" id="PF08766">
    <property type="entry name" value="DEK_C"/>
    <property type="match status" value="1"/>
</dbReference>
<feature type="compositionally biased region" description="Polar residues" evidence="14">
    <location>
        <begin position="609"/>
        <end position="618"/>
    </location>
</feature>
<reference evidence="18 19" key="1">
    <citation type="journal article" date="2016" name="Proc. Natl. Acad. Sci. U.S.A.">
        <title>Comparative genomics of biotechnologically important yeasts.</title>
        <authorList>
            <person name="Riley R."/>
            <person name="Haridas S."/>
            <person name="Wolfe K.H."/>
            <person name="Lopes M.R."/>
            <person name="Hittinger C.T."/>
            <person name="Goeker M."/>
            <person name="Salamov A.A."/>
            <person name="Wisecaver J.H."/>
            <person name="Long T.M."/>
            <person name="Calvey C.H."/>
            <person name="Aerts A.L."/>
            <person name="Barry K.W."/>
            <person name="Choi C."/>
            <person name="Clum A."/>
            <person name="Coughlan A.Y."/>
            <person name="Deshpande S."/>
            <person name="Douglass A.P."/>
            <person name="Hanson S.J."/>
            <person name="Klenk H.-P."/>
            <person name="LaButti K.M."/>
            <person name="Lapidus A."/>
            <person name="Lindquist E.A."/>
            <person name="Lipzen A.M."/>
            <person name="Meier-Kolthoff J.P."/>
            <person name="Ohm R.A."/>
            <person name="Otillar R.P."/>
            <person name="Pangilinan J.L."/>
            <person name="Peng Y."/>
            <person name="Rokas A."/>
            <person name="Rosa C.A."/>
            <person name="Scheuner C."/>
            <person name="Sibirny A.A."/>
            <person name="Slot J.C."/>
            <person name="Stielow J.B."/>
            <person name="Sun H."/>
            <person name="Kurtzman C.P."/>
            <person name="Blackwell M."/>
            <person name="Grigoriev I.V."/>
            <person name="Jeffries T.W."/>
        </authorList>
    </citation>
    <scope>NUCLEOTIDE SEQUENCE [LARGE SCALE GENOMIC DNA]</scope>
    <source>
        <strain evidence="18 19">DSM 6958</strain>
    </source>
</reference>
<dbReference type="InterPro" id="IPR029044">
    <property type="entry name" value="Nucleotide-diphossugar_trans"/>
</dbReference>
<dbReference type="Gene3D" id="1.10.10.60">
    <property type="entry name" value="Homeodomain-like"/>
    <property type="match status" value="1"/>
</dbReference>
<dbReference type="SMART" id="SM00242">
    <property type="entry name" value="MYSc"/>
    <property type="match status" value="1"/>
</dbReference>
<dbReference type="PROSITE" id="PS00675">
    <property type="entry name" value="SIGMA54_INTERACT_1"/>
    <property type="match status" value="1"/>
</dbReference>
<dbReference type="InterPro" id="IPR025662">
    <property type="entry name" value="Sigma_54_int_dom_ATP-bd_1"/>
</dbReference>
<feature type="region of interest" description="Disordered" evidence="14">
    <location>
        <begin position="595"/>
        <end position="633"/>
    </location>
</feature>
<dbReference type="InterPro" id="IPR001609">
    <property type="entry name" value="Myosin_head_motor_dom-like"/>
</dbReference>
<dbReference type="Pfam" id="PF00063">
    <property type="entry name" value="Myosin_head"/>
    <property type="match status" value="2"/>
</dbReference>
<feature type="transmembrane region" description="Helical" evidence="15">
    <location>
        <begin position="872"/>
        <end position="892"/>
    </location>
</feature>
<comment type="catalytic activity">
    <reaction evidence="12">
        <text>[(1-&gt;4)-N-acetyl-beta-D-glucosaminyl](n) + UDP-N-acetyl-alpha-D-glucosamine = [(1-&gt;4)-N-acetyl-beta-D-glucosaminyl](n+1) + UDP + H(+)</text>
        <dbReference type="Rhea" id="RHEA:16637"/>
        <dbReference type="Rhea" id="RHEA-COMP:9593"/>
        <dbReference type="Rhea" id="RHEA-COMP:9595"/>
        <dbReference type="ChEBI" id="CHEBI:15378"/>
        <dbReference type="ChEBI" id="CHEBI:17029"/>
        <dbReference type="ChEBI" id="CHEBI:57705"/>
        <dbReference type="ChEBI" id="CHEBI:58223"/>
        <dbReference type="EC" id="2.4.1.16"/>
    </reaction>
    <physiologicalReaction direction="left-to-right" evidence="12">
        <dbReference type="Rhea" id="RHEA:16638"/>
    </physiologicalReaction>
</comment>
<keyword evidence="7 15" id="KW-1133">Transmembrane helix</keyword>
<feature type="transmembrane region" description="Helical" evidence="15">
    <location>
        <begin position="1174"/>
        <end position="1193"/>
    </location>
</feature>
<dbReference type="STRING" id="857566.A0A1E3PNJ0"/>
<dbReference type="Gene3D" id="1.10.10.820">
    <property type="match status" value="1"/>
</dbReference>
<keyword evidence="19" id="KW-1185">Reference proteome</keyword>
<dbReference type="InterPro" id="IPR001199">
    <property type="entry name" value="Cyt_B5-like_heme/steroid-bd"/>
</dbReference>
<keyword evidence="13" id="KW-0547">Nucleotide-binding</keyword>
<dbReference type="EC" id="2.4.1.16" evidence="2"/>
<protein>
    <recommendedName>
        <fullName evidence="2">chitin synthase</fullName>
        <ecNumber evidence="2">2.4.1.16</ecNumber>
    </recommendedName>
</protein>
<keyword evidence="11" id="KW-0325">Glycoprotein</keyword>
<dbReference type="PROSITE" id="PS51456">
    <property type="entry name" value="MYOSIN_MOTOR"/>
    <property type="match status" value="1"/>
</dbReference>
<keyword evidence="10 13" id="KW-0505">Motor protein</keyword>
<dbReference type="SMART" id="SM01117">
    <property type="entry name" value="Cyt-b5"/>
    <property type="match status" value="2"/>
</dbReference>
<keyword evidence="3" id="KW-1003">Cell membrane</keyword>